<evidence type="ECO:0000313" key="2">
    <source>
        <dbReference type="EMBL" id="SCZ61134.1"/>
    </source>
</evidence>
<dbReference type="STRING" id="1156985.SAMN04488118_104203"/>
<feature type="domain" description="FAD-dependent urate hydroxylase HpyO/Asp monooxygenase CreE-like FAD/NAD(P)-binding" evidence="1">
    <location>
        <begin position="13"/>
        <end position="197"/>
    </location>
</feature>
<dbReference type="PANTHER" id="PTHR40254:SF1">
    <property type="entry name" value="BLR0577 PROTEIN"/>
    <property type="match status" value="1"/>
</dbReference>
<sequence>MVTQYFPEPKKIAIIGLGPRGLSVFERLLRELEATPDIFAEISIFEPRVPGTGAHSVNQPDHMMLNTVAGQMGVYPDAAALRNVPGSLPRNGPDFLTWCQRKGIRVNEQGHIDAENGREVQYFDFLPRRLAGEYLNDTFEALQVSTPSNVSVSLYPERVERIGQAPWTPTSQGEGYRLLGDKGTLVDVSDLIVTTGHDASDDLHRQMNAIVATDQVAVQGLGLTAMDVLAELTQGRGGHHDRSGHGCRYQASGEEPQILVQSRQGLPFRARPETSLQRQRHRAIVLTSERVKTLRNALPKGQFDFERDILPLMRLEMRSAALAVHMSAGDGEMAAEALLKMAKIGQNLRTGIVDLCRYLEEQESIFGTIDLDQLLNLQIPENLTDALYQDWLIKQVQSDLEAAKQGLLRSPLKAAAEVWRDLRDTLRNIVDFGGLTMSSHRVFYRDWVGKINRMVAGPQKERCEELLALVEANIVTLKAPNARVQSEAKILRARVPHRGLCGLTEGIFADLKQMNRICAVVAAPGFDGIKVDANHRALDAYDQPSPSLWVLGPPTEGSSYYNHYIAAPGAPNRAFADAARVAKACLAPEQNIPSRRTA</sequence>
<protein>
    <submittedName>
        <fullName evidence="2">FAD-NAD(P)-binding</fullName>
    </submittedName>
</protein>
<evidence type="ECO:0000259" key="1">
    <source>
        <dbReference type="Pfam" id="PF13454"/>
    </source>
</evidence>
<dbReference type="EMBL" id="FMWG01000004">
    <property type="protein sequence ID" value="SCZ61134.1"/>
    <property type="molecule type" value="Genomic_DNA"/>
</dbReference>
<dbReference type="PANTHER" id="PTHR40254">
    <property type="entry name" value="BLR0577 PROTEIN"/>
    <property type="match status" value="1"/>
</dbReference>
<dbReference type="InterPro" id="IPR038732">
    <property type="entry name" value="HpyO/CreE_NAD-binding"/>
</dbReference>
<proteinExistence type="predicted"/>
<gene>
    <name evidence="2" type="ORF">SAMN04488118_104203</name>
</gene>
<dbReference type="OrthoDB" id="6309046at2"/>
<dbReference type="Pfam" id="PF13454">
    <property type="entry name" value="NAD_binding_9"/>
    <property type="match status" value="1"/>
</dbReference>
<organism evidence="2 3">
    <name type="scientific">Epibacterium ulvae</name>
    <dbReference type="NCBI Taxonomy" id="1156985"/>
    <lineage>
        <taxon>Bacteria</taxon>
        <taxon>Pseudomonadati</taxon>
        <taxon>Pseudomonadota</taxon>
        <taxon>Alphaproteobacteria</taxon>
        <taxon>Rhodobacterales</taxon>
        <taxon>Roseobacteraceae</taxon>
        <taxon>Epibacterium</taxon>
    </lineage>
</organism>
<accession>A0A1G5QH61</accession>
<dbReference type="AlphaFoldDB" id="A0A1G5QH61"/>
<dbReference type="RefSeq" id="WP_090217958.1">
    <property type="nucleotide sequence ID" value="NZ_FMWG01000004.1"/>
</dbReference>
<keyword evidence="3" id="KW-1185">Reference proteome</keyword>
<evidence type="ECO:0000313" key="3">
    <source>
        <dbReference type="Proteomes" id="UP000198767"/>
    </source>
</evidence>
<name>A0A1G5QH61_9RHOB</name>
<dbReference type="InterPro" id="IPR052189">
    <property type="entry name" value="L-asp_N-monooxygenase_NS-form"/>
</dbReference>
<dbReference type="InterPro" id="IPR036188">
    <property type="entry name" value="FAD/NAD-bd_sf"/>
</dbReference>
<dbReference type="SUPFAM" id="SSF51905">
    <property type="entry name" value="FAD/NAD(P)-binding domain"/>
    <property type="match status" value="1"/>
</dbReference>
<reference evidence="2 3" key="1">
    <citation type="submission" date="2016-10" db="EMBL/GenBank/DDBJ databases">
        <authorList>
            <person name="de Groot N.N."/>
        </authorList>
    </citation>
    <scope>NUCLEOTIDE SEQUENCE [LARGE SCALE GENOMIC DNA]</scope>
    <source>
        <strain evidence="2 3">U95</strain>
    </source>
</reference>
<dbReference type="Proteomes" id="UP000198767">
    <property type="component" value="Unassembled WGS sequence"/>
</dbReference>